<dbReference type="Proteomes" id="UP001303046">
    <property type="component" value="Unassembled WGS sequence"/>
</dbReference>
<protein>
    <submittedName>
        <fullName evidence="3">Uncharacterized protein</fullName>
    </submittedName>
</protein>
<feature type="compositionally biased region" description="Basic and acidic residues" evidence="1">
    <location>
        <begin position="418"/>
        <end position="428"/>
    </location>
</feature>
<proteinExistence type="predicted"/>
<feature type="compositionally biased region" description="Basic residues" evidence="1">
    <location>
        <begin position="14"/>
        <end position="43"/>
    </location>
</feature>
<gene>
    <name evidence="3" type="primary">Necator_chrIII.g10845</name>
    <name evidence="3" type="ORF">RB195_010080</name>
</gene>
<feature type="compositionally biased region" description="Basic and acidic residues" evidence="1">
    <location>
        <begin position="1"/>
        <end position="11"/>
    </location>
</feature>
<evidence type="ECO:0000313" key="4">
    <source>
        <dbReference type="Proteomes" id="UP001303046"/>
    </source>
</evidence>
<comment type="caution">
    <text evidence="3">The sequence shown here is derived from an EMBL/GenBank/DDBJ whole genome shotgun (WGS) entry which is preliminary data.</text>
</comment>
<reference evidence="3 4" key="1">
    <citation type="submission" date="2023-08" db="EMBL/GenBank/DDBJ databases">
        <title>A Necator americanus chromosomal reference genome.</title>
        <authorList>
            <person name="Ilik V."/>
            <person name="Petrzelkova K.J."/>
            <person name="Pardy F."/>
            <person name="Fuh T."/>
            <person name="Niatou-Singa F.S."/>
            <person name="Gouil Q."/>
            <person name="Baker L."/>
            <person name="Ritchie M.E."/>
            <person name="Jex A.R."/>
            <person name="Gazzola D."/>
            <person name="Li H."/>
            <person name="Toshio Fujiwara R."/>
            <person name="Zhan B."/>
            <person name="Aroian R.V."/>
            <person name="Pafco B."/>
            <person name="Schwarz E.M."/>
        </authorList>
    </citation>
    <scope>NUCLEOTIDE SEQUENCE [LARGE SCALE GENOMIC DNA]</scope>
    <source>
        <strain evidence="3 4">Aroian</strain>
        <tissue evidence="3">Whole animal</tissue>
    </source>
</reference>
<feature type="transmembrane region" description="Helical" evidence="2">
    <location>
        <begin position="159"/>
        <end position="181"/>
    </location>
</feature>
<feature type="transmembrane region" description="Helical" evidence="2">
    <location>
        <begin position="131"/>
        <end position="152"/>
    </location>
</feature>
<name>A0ABR1CYQ6_NECAM</name>
<feature type="region of interest" description="Disordered" evidence="1">
    <location>
        <begin position="1"/>
        <end position="49"/>
    </location>
</feature>
<feature type="transmembrane region" description="Helical" evidence="2">
    <location>
        <begin position="100"/>
        <end position="119"/>
    </location>
</feature>
<feature type="compositionally biased region" description="Basic residues" evidence="1">
    <location>
        <begin position="373"/>
        <end position="382"/>
    </location>
</feature>
<dbReference type="EMBL" id="JAVFWL010000003">
    <property type="protein sequence ID" value="KAK6742605.1"/>
    <property type="molecule type" value="Genomic_DNA"/>
</dbReference>
<evidence type="ECO:0000256" key="1">
    <source>
        <dbReference type="SAM" id="MobiDB-lite"/>
    </source>
</evidence>
<feature type="transmembrane region" description="Helical" evidence="2">
    <location>
        <begin position="211"/>
        <end position="237"/>
    </location>
</feature>
<evidence type="ECO:0000256" key="2">
    <source>
        <dbReference type="SAM" id="Phobius"/>
    </source>
</evidence>
<feature type="region of interest" description="Disordered" evidence="1">
    <location>
        <begin position="370"/>
        <end position="397"/>
    </location>
</feature>
<keyword evidence="4" id="KW-1185">Reference proteome</keyword>
<keyword evidence="2" id="KW-0812">Transmembrane</keyword>
<sequence length="428" mass="49093">MARSEKEESSRRQFTSRRQKRSRSNASKRRSPRRRSRRKHRKQNQVQKLTDDELSKLAAEARYREGLEQLYATVRCHGLSRNGVLRAKRRQNYYLSLKSFLLYLQAICLMLVGFMAVITSRTIKEDDQSHYYTSQATIEIILLLVAFSVVLFDHFAIRALMVFLFLSAFFLNVLTITYYILFDEMATGCMRILDAFQVVVCLSTRLPSHHHTVYCALFLALLHFVAFAVAMSINYYYIGTLTHLIELAKALRFRPCETHKETKRRSHKHGKRQKVKRFGTEVDVSKLPVGTMVTSERSTSYKWKGNVQSGGILVGSGVETTTDSVTLQAPSKEGVKRDTKLVRHVTVDAVTGKQKQGCVVAARKRVEPERRALEKKKGKTPSKKPSSSRKSDRFESELDTISFNSLIEMEPTSSPYISEREEKAKKKT</sequence>
<feature type="region of interest" description="Disordered" evidence="1">
    <location>
        <begin position="409"/>
        <end position="428"/>
    </location>
</feature>
<organism evidence="3 4">
    <name type="scientific">Necator americanus</name>
    <name type="common">Human hookworm</name>
    <dbReference type="NCBI Taxonomy" id="51031"/>
    <lineage>
        <taxon>Eukaryota</taxon>
        <taxon>Metazoa</taxon>
        <taxon>Ecdysozoa</taxon>
        <taxon>Nematoda</taxon>
        <taxon>Chromadorea</taxon>
        <taxon>Rhabditida</taxon>
        <taxon>Rhabditina</taxon>
        <taxon>Rhabditomorpha</taxon>
        <taxon>Strongyloidea</taxon>
        <taxon>Ancylostomatidae</taxon>
        <taxon>Bunostominae</taxon>
        <taxon>Necator</taxon>
    </lineage>
</organism>
<accession>A0ABR1CYQ6</accession>
<keyword evidence="2" id="KW-0472">Membrane</keyword>
<keyword evidence="2" id="KW-1133">Transmembrane helix</keyword>
<evidence type="ECO:0000313" key="3">
    <source>
        <dbReference type="EMBL" id="KAK6742605.1"/>
    </source>
</evidence>